<evidence type="ECO:0000259" key="3">
    <source>
        <dbReference type="Pfam" id="PF04679"/>
    </source>
</evidence>
<dbReference type="Pfam" id="PF04679">
    <property type="entry name" value="DNA_ligase_A_C"/>
    <property type="match status" value="1"/>
</dbReference>
<organism evidence="4 5">
    <name type="scientific">Posidoniimonas polymericola</name>
    <dbReference type="NCBI Taxonomy" id="2528002"/>
    <lineage>
        <taxon>Bacteria</taxon>
        <taxon>Pseudomonadati</taxon>
        <taxon>Planctomycetota</taxon>
        <taxon>Planctomycetia</taxon>
        <taxon>Pirellulales</taxon>
        <taxon>Lacipirellulaceae</taxon>
        <taxon>Posidoniimonas</taxon>
    </lineage>
</organism>
<dbReference type="GO" id="GO:0006281">
    <property type="term" value="P:DNA repair"/>
    <property type="evidence" value="ECO:0007669"/>
    <property type="project" value="InterPro"/>
</dbReference>
<keyword evidence="5" id="KW-1185">Reference proteome</keyword>
<feature type="transmembrane region" description="Helical" evidence="2">
    <location>
        <begin position="88"/>
        <end position="109"/>
    </location>
</feature>
<dbReference type="Gene3D" id="2.40.50.140">
    <property type="entry name" value="Nucleic acid-binding proteins"/>
    <property type="match status" value="1"/>
</dbReference>
<dbReference type="EC" id="6.5.1.1" evidence="1"/>
<protein>
    <recommendedName>
        <fullName evidence="1">DNA ligase (ATP)</fullName>
        <ecNumber evidence="1">6.5.1.1</ecNumber>
    </recommendedName>
</protein>
<accession>A0A5C5XZD1</accession>
<feature type="transmembrane region" description="Helical" evidence="2">
    <location>
        <begin position="121"/>
        <end position="144"/>
    </location>
</feature>
<dbReference type="InterPro" id="IPR012309">
    <property type="entry name" value="DNA_ligase_ATP-dep_C"/>
</dbReference>
<proteinExistence type="predicted"/>
<reference evidence="4 5" key="1">
    <citation type="submission" date="2019-02" db="EMBL/GenBank/DDBJ databases">
        <title>Deep-cultivation of Planctomycetes and their phenomic and genomic characterization uncovers novel biology.</title>
        <authorList>
            <person name="Wiegand S."/>
            <person name="Jogler M."/>
            <person name="Boedeker C."/>
            <person name="Pinto D."/>
            <person name="Vollmers J."/>
            <person name="Rivas-Marin E."/>
            <person name="Kohn T."/>
            <person name="Peeters S.H."/>
            <person name="Heuer A."/>
            <person name="Rast P."/>
            <person name="Oberbeckmann S."/>
            <person name="Bunk B."/>
            <person name="Jeske O."/>
            <person name="Meyerdierks A."/>
            <person name="Storesund J.E."/>
            <person name="Kallscheuer N."/>
            <person name="Luecker S."/>
            <person name="Lage O.M."/>
            <person name="Pohl T."/>
            <person name="Merkel B.J."/>
            <person name="Hornburger P."/>
            <person name="Mueller R.-W."/>
            <person name="Bruemmer F."/>
            <person name="Labrenz M."/>
            <person name="Spormann A.M."/>
            <person name="Op Den Camp H."/>
            <person name="Overmann J."/>
            <person name="Amann R."/>
            <person name="Jetten M.S.M."/>
            <person name="Mascher T."/>
            <person name="Medema M.H."/>
            <person name="Devos D.P."/>
            <person name="Kaster A.-K."/>
            <person name="Ovreas L."/>
            <person name="Rohde M."/>
            <person name="Galperin M.Y."/>
            <person name="Jogler C."/>
        </authorList>
    </citation>
    <scope>NUCLEOTIDE SEQUENCE [LARGE SCALE GENOMIC DNA]</scope>
    <source>
        <strain evidence="4 5">Pla123a</strain>
    </source>
</reference>
<dbReference type="AlphaFoldDB" id="A0A5C5XZD1"/>
<evidence type="ECO:0000313" key="4">
    <source>
        <dbReference type="EMBL" id="TWT67643.1"/>
    </source>
</evidence>
<evidence type="ECO:0000313" key="5">
    <source>
        <dbReference type="Proteomes" id="UP000318478"/>
    </source>
</evidence>
<dbReference type="InterPro" id="IPR012340">
    <property type="entry name" value="NA-bd_OB-fold"/>
</dbReference>
<keyword evidence="2" id="KW-1133">Transmembrane helix</keyword>
<dbReference type="EMBL" id="SJPO01000012">
    <property type="protein sequence ID" value="TWT67643.1"/>
    <property type="molecule type" value="Genomic_DNA"/>
</dbReference>
<dbReference type="RefSeq" id="WP_146590562.1">
    <property type="nucleotide sequence ID" value="NZ_SJPO01000012.1"/>
</dbReference>
<feature type="transmembrane region" description="Helical" evidence="2">
    <location>
        <begin position="182"/>
        <end position="203"/>
    </location>
</feature>
<evidence type="ECO:0000256" key="2">
    <source>
        <dbReference type="SAM" id="Phobius"/>
    </source>
</evidence>
<feature type="domain" description="DNA ligase ATP-dependent C-terminal" evidence="3">
    <location>
        <begin position="281"/>
        <end position="355"/>
    </location>
</feature>
<keyword evidence="2" id="KW-0812">Transmembrane</keyword>
<evidence type="ECO:0000256" key="1">
    <source>
        <dbReference type="ARBA" id="ARBA00012727"/>
    </source>
</evidence>
<comment type="caution">
    <text evidence="4">The sequence shown here is derived from an EMBL/GenBank/DDBJ whole genome shotgun (WGS) entry which is preliminary data.</text>
</comment>
<dbReference type="Proteomes" id="UP000318478">
    <property type="component" value="Unassembled WGS sequence"/>
</dbReference>
<dbReference type="OrthoDB" id="236372at2"/>
<dbReference type="GO" id="GO:0006310">
    <property type="term" value="P:DNA recombination"/>
    <property type="evidence" value="ECO:0007669"/>
    <property type="project" value="InterPro"/>
</dbReference>
<name>A0A5C5XZD1_9BACT</name>
<dbReference type="GO" id="GO:0003910">
    <property type="term" value="F:DNA ligase (ATP) activity"/>
    <property type="evidence" value="ECO:0007669"/>
    <property type="project" value="UniProtKB-EC"/>
</dbReference>
<sequence>MSDTLDSLPGFDGGDTQFAEEPTGPVCEKCECALPDGKLSACPSCGWYASLGIHVDIAPEWEQACSGQPTSGPSKSHAEVWATLVPKWGWLLIGTTLAVAALSLGVRLYTVEDPALRTVWAVCQLLIGASLFAACHLLAFFMAASSDTDMGVMDLVVSPLKGWMKTFVKLPERFWVVNSANITLSATLFAMLIIGGIPYDAVWNWGFKAPAKKNLLGAIAEKAGGNGDMDMEDALNSFADDAAVSGAPLPGGGKSGVPSGIPERQAIDALVIGYELAQDSSIDRLLLATEYNGRLYYAGRVYPQFTEEEAKELPMKFAQAKAPRPFVTVPGSATWLEPKFTCRVTYSRRVESGMLQGIIWEEMLGEVKQSWLTPTK</sequence>
<gene>
    <name evidence="4" type="ORF">Pla123a_41990</name>
</gene>
<keyword evidence="2" id="KW-0472">Membrane</keyword>